<dbReference type="InterPro" id="IPR029787">
    <property type="entry name" value="Nucleotide_cyclase"/>
</dbReference>
<name>A0A7S7LZP7_9BACT</name>
<dbReference type="CDD" id="cd01949">
    <property type="entry name" value="GGDEF"/>
    <property type="match status" value="1"/>
</dbReference>
<dbReference type="PROSITE" id="PS50113">
    <property type="entry name" value="PAC"/>
    <property type="match status" value="1"/>
</dbReference>
<dbReference type="Gene3D" id="3.30.450.20">
    <property type="entry name" value="PAS domain"/>
    <property type="match status" value="1"/>
</dbReference>
<dbReference type="CDD" id="cd01948">
    <property type="entry name" value="EAL"/>
    <property type="match status" value="1"/>
</dbReference>
<keyword evidence="1" id="KW-0472">Membrane</keyword>
<feature type="domain" description="PAS" evidence="2">
    <location>
        <begin position="248"/>
        <end position="293"/>
    </location>
</feature>
<dbReference type="SUPFAM" id="SSF141868">
    <property type="entry name" value="EAL domain-like"/>
    <property type="match status" value="1"/>
</dbReference>
<dbReference type="InterPro" id="IPR050706">
    <property type="entry name" value="Cyclic-di-GMP_PDE-like"/>
</dbReference>
<organism evidence="6 7">
    <name type="scientific">Candidatus Sulfurimonas marisnigri</name>
    <dbReference type="NCBI Taxonomy" id="2740405"/>
    <lineage>
        <taxon>Bacteria</taxon>
        <taxon>Pseudomonadati</taxon>
        <taxon>Campylobacterota</taxon>
        <taxon>Epsilonproteobacteria</taxon>
        <taxon>Campylobacterales</taxon>
        <taxon>Sulfurimonadaceae</taxon>
        <taxon>Sulfurimonas</taxon>
    </lineage>
</organism>
<evidence type="ECO:0000313" key="7">
    <source>
        <dbReference type="Proteomes" id="UP000593836"/>
    </source>
</evidence>
<evidence type="ECO:0000256" key="1">
    <source>
        <dbReference type="SAM" id="Phobius"/>
    </source>
</evidence>
<dbReference type="Gene3D" id="3.30.70.270">
    <property type="match status" value="1"/>
</dbReference>
<dbReference type="PROSITE" id="PS50887">
    <property type="entry name" value="GGDEF"/>
    <property type="match status" value="1"/>
</dbReference>
<dbReference type="EMBL" id="CP054493">
    <property type="protein sequence ID" value="QOY53853.1"/>
    <property type="molecule type" value="Genomic_DNA"/>
</dbReference>
<evidence type="ECO:0000259" key="5">
    <source>
        <dbReference type="PROSITE" id="PS50887"/>
    </source>
</evidence>
<dbReference type="CDD" id="cd00130">
    <property type="entry name" value="PAS"/>
    <property type="match status" value="1"/>
</dbReference>
<feature type="transmembrane region" description="Helical" evidence="1">
    <location>
        <begin position="151"/>
        <end position="173"/>
    </location>
</feature>
<dbReference type="SUPFAM" id="SSF55073">
    <property type="entry name" value="Nucleotide cyclase"/>
    <property type="match status" value="1"/>
</dbReference>
<dbReference type="GO" id="GO:0071111">
    <property type="term" value="F:cyclic-guanylate-specific phosphodiesterase activity"/>
    <property type="evidence" value="ECO:0007669"/>
    <property type="project" value="InterPro"/>
</dbReference>
<sequence>MIKNFLYNYFIDRKISFKLMILTLLFSAVITLIISIIQLYMDYRNGIKSINTQLSLIESGYIASINQSIWVYDKKQTLLQLDGILNLPDIEFTAIELTEGEHYERGNEVNKNFITKKIQLSYQHDYEEIILGELTVVADLNKLYQQLVDKIIVILLSQGIKTFLISFFILFIFQRLVTQHLEKIAEYAKSLRVYSKSKPLILNKTISKSNHDELDNLTESINSMQNQLYKSFLNLSSELEARKKSDRSLLEYKKALDASAYVSKSDLNGDITYVNDALCSITGYTREELIGKQHNIFRYKETPPIEYKEMWDTIQNKKVWRGSMKNVKKDGSCFYISQTIIPILDTHGNIIEYIALRYDITELVEKTKMLERHYETDTLTKLGNRFKLLNDIENSEHPSLAIVDIDSFKQINDFYGHEIGDYVIIELSKRLLEQADGRYTEAYRLQADQFAFICKACTTKDQFKDTIENLIKELTKKPIFFQQHEIIIGVTVGIATNKQDLFIDADIGLKLAKQLKKDFVIYDKAFNIEKEYENNLEWTKKVKKAIEDGRIVAFFQPIYNQNSKKVEKFEALVRMIDIDGKIISPFFFLEIAKKAKLYTKITMIMIDKAIEAAKHHDYEFSINLTIDDIINQETTDYFIQKVRESNIGHKIVIELVESEGIENFNDFYSFIEKAKLLGCKLAIDDFGTGYSNFEYLLKLDVDYVKIDGSLIKNIDTNKHMRLVSETIISFAKIANMKTIAEFVSHKKISDIVSEIGVDFIQGYYIGEPMPYNEIEKFEHIVI</sequence>
<dbReference type="Pfam" id="PF17149">
    <property type="entry name" value="CHASE5"/>
    <property type="match status" value="1"/>
</dbReference>
<dbReference type="InterPro" id="IPR043128">
    <property type="entry name" value="Rev_trsase/Diguanyl_cyclase"/>
</dbReference>
<dbReference type="InterPro" id="IPR033414">
    <property type="entry name" value="Sensor_dom"/>
</dbReference>
<dbReference type="InterPro" id="IPR000700">
    <property type="entry name" value="PAS-assoc_C"/>
</dbReference>
<dbReference type="InterPro" id="IPR001610">
    <property type="entry name" value="PAC"/>
</dbReference>
<evidence type="ECO:0000259" key="2">
    <source>
        <dbReference type="PROSITE" id="PS50112"/>
    </source>
</evidence>
<dbReference type="PROSITE" id="PS50112">
    <property type="entry name" value="PAS"/>
    <property type="match status" value="1"/>
</dbReference>
<dbReference type="SMART" id="SM00052">
    <property type="entry name" value="EAL"/>
    <property type="match status" value="1"/>
</dbReference>
<keyword evidence="7" id="KW-1185">Reference proteome</keyword>
<protein>
    <submittedName>
        <fullName evidence="6">EAL domain-containing protein</fullName>
    </submittedName>
</protein>
<dbReference type="KEGG" id="smas:HUE87_08075"/>
<dbReference type="Pfam" id="PF00563">
    <property type="entry name" value="EAL"/>
    <property type="match status" value="1"/>
</dbReference>
<feature type="domain" description="EAL" evidence="4">
    <location>
        <begin position="535"/>
        <end position="782"/>
    </location>
</feature>
<accession>A0A7S7LZP7</accession>
<dbReference type="InterPro" id="IPR000160">
    <property type="entry name" value="GGDEF_dom"/>
</dbReference>
<dbReference type="Proteomes" id="UP000593836">
    <property type="component" value="Chromosome"/>
</dbReference>
<dbReference type="PANTHER" id="PTHR33121">
    <property type="entry name" value="CYCLIC DI-GMP PHOSPHODIESTERASE PDEF"/>
    <property type="match status" value="1"/>
</dbReference>
<dbReference type="RefSeq" id="WP_194365688.1">
    <property type="nucleotide sequence ID" value="NZ_CP054493.1"/>
</dbReference>
<dbReference type="Gene3D" id="3.20.20.450">
    <property type="entry name" value="EAL domain"/>
    <property type="match status" value="1"/>
</dbReference>
<feature type="domain" description="GGDEF" evidence="5">
    <location>
        <begin position="396"/>
        <end position="524"/>
    </location>
</feature>
<dbReference type="SMART" id="SM00086">
    <property type="entry name" value="PAC"/>
    <property type="match status" value="1"/>
</dbReference>
<gene>
    <name evidence="6" type="ORF">HUE87_08075</name>
</gene>
<dbReference type="SMART" id="SM00091">
    <property type="entry name" value="PAS"/>
    <property type="match status" value="1"/>
</dbReference>
<dbReference type="InterPro" id="IPR001633">
    <property type="entry name" value="EAL_dom"/>
</dbReference>
<dbReference type="SUPFAM" id="SSF55785">
    <property type="entry name" value="PYP-like sensor domain (PAS domain)"/>
    <property type="match status" value="1"/>
</dbReference>
<dbReference type="PANTHER" id="PTHR33121:SF79">
    <property type="entry name" value="CYCLIC DI-GMP PHOSPHODIESTERASE PDED-RELATED"/>
    <property type="match status" value="1"/>
</dbReference>
<keyword evidence="1" id="KW-0812">Transmembrane</keyword>
<feature type="transmembrane region" description="Helical" evidence="1">
    <location>
        <begin position="20"/>
        <end position="41"/>
    </location>
</feature>
<dbReference type="InterPro" id="IPR035965">
    <property type="entry name" value="PAS-like_dom_sf"/>
</dbReference>
<reference evidence="6 7" key="1">
    <citation type="submission" date="2020-05" db="EMBL/GenBank/DDBJ databases">
        <title>Sulfurimonas marisnigri, sp. nov., and Sulfurimonas baltica, sp. nov., manganese oxide reducing chemolithoautotrophs of the class Epsilonproteobacteria isolated from the pelagic redoxclines of the Black and Baltic Seas and emended description of the genus Sulfurimonas.</title>
        <authorList>
            <person name="Henkel J.V."/>
            <person name="Laudan C."/>
            <person name="Werner J."/>
            <person name="Neu T."/>
            <person name="Plewe S."/>
            <person name="Sproer C."/>
            <person name="Bunk B."/>
            <person name="Schulz-Vogt H.N."/>
        </authorList>
    </citation>
    <scope>NUCLEOTIDE SEQUENCE [LARGE SCALE GENOMIC DNA]</scope>
    <source>
        <strain evidence="6 7">SoZ1</strain>
    </source>
</reference>
<dbReference type="Gene3D" id="6.10.340.10">
    <property type="match status" value="1"/>
</dbReference>
<evidence type="ECO:0000313" key="6">
    <source>
        <dbReference type="EMBL" id="QOY53853.1"/>
    </source>
</evidence>
<dbReference type="InterPro" id="IPR000014">
    <property type="entry name" value="PAS"/>
</dbReference>
<dbReference type="NCBIfam" id="TIGR00254">
    <property type="entry name" value="GGDEF"/>
    <property type="match status" value="1"/>
</dbReference>
<evidence type="ECO:0000259" key="4">
    <source>
        <dbReference type="PROSITE" id="PS50883"/>
    </source>
</evidence>
<dbReference type="AlphaFoldDB" id="A0A7S7LZP7"/>
<dbReference type="PROSITE" id="PS50883">
    <property type="entry name" value="EAL"/>
    <property type="match status" value="1"/>
</dbReference>
<proteinExistence type="predicted"/>
<keyword evidence="1" id="KW-1133">Transmembrane helix</keyword>
<dbReference type="InterPro" id="IPR035919">
    <property type="entry name" value="EAL_sf"/>
</dbReference>
<dbReference type="SMART" id="SM00267">
    <property type="entry name" value="GGDEF"/>
    <property type="match status" value="1"/>
</dbReference>
<dbReference type="Pfam" id="PF13426">
    <property type="entry name" value="PAS_9"/>
    <property type="match status" value="1"/>
</dbReference>
<dbReference type="Pfam" id="PF00990">
    <property type="entry name" value="GGDEF"/>
    <property type="match status" value="1"/>
</dbReference>
<feature type="domain" description="PAC" evidence="3">
    <location>
        <begin position="320"/>
        <end position="372"/>
    </location>
</feature>
<evidence type="ECO:0000259" key="3">
    <source>
        <dbReference type="PROSITE" id="PS50113"/>
    </source>
</evidence>
<dbReference type="NCBIfam" id="TIGR00229">
    <property type="entry name" value="sensory_box"/>
    <property type="match status" value="1"/>
</dbReference>